<dbReference type="EMBL" id="JABSTU010000002">
    <property type="protein sequence ID" value="KAH8036614.1"/>
    <property type="molecule type" value="Genomic_DNA"/>
</dbReference>
<keyword evidence="2" id="KW-1185">Reference proteome</keyword>
<organism evidence="1 2">
    <name type="scientific">Rhipicephalus microplus</name>
    <name type="common">Cattle tick</name>
    <name type="synonym">Boophilus microplus</name>
    <dbReference type="NCBI Taxonomy" id="6941"/>
    <lineage>
        <taxon>Eukaryota</taxon>
        <taxon>Metazoa</taxon>
        <taxon>Ecdysozoa</taxon>
        <taxon>Arthropoda</taxon>
        <taxon>Chelicerata</taxon>
        <taxon>Arachnida</taxon>
        <taxon>Acari</taxon>
        <taxon>Parasitiformes</taxon>
        <taxon>Ixodida</taxon>
        <taxon>Ixodoidea</taxon>
        <taxon>Ixodidae</taxon>
        <taxon>Rhipicephalinae</taxon>
        <taxon>Rhipicephalus</taxon>
        <taxon>Boophilus</taxon>
    </lineage>
</organism>
<reference evidence="1" key="2">
    <citation type="submission" date="2021-09" db="EMBL/GenBank/DDBJ databases">
        <authorList>
            <person name="Jia N."/>
            <person name="Wang J."/>
            <person name="Shi W."/>
            <person name="Du L."/>
            <person name="Sun Y."/>
            <person name="Zhan W."/>
            <person name="Jiang J."/>
            <person name="Wang Q."/>
            <person name="Zhang B."/>
            <person name="Ji P."/>
            <person name="Sakyi L.B."/>
            <person name="Cui X."/>
            <person name="Yuan T."/>
            <person name="Jiang B."/>
            <person name="Yang W."/>
            <person name="Lam T.T.-Y."/>
            <person name="Chang Q."/>
            <person name="Ding S."/>
            <person name="Wang X."/>
            <person name="Zhu J."/>
            <person name="Ruan X."/>
            <person name="Zhao L."/>
            <person name="Wei J."/>
            <person name="Que T."/>
            <person name="Du C."/>
            <person name="Cheng J."/>
            <person name="Dai P."/>
            <person name="Han X."/>
            <person name="Huang E."/>
            <person name="Gao Y."/>
            <person name="Liu J."/>
            <person name="Shao H."/>
            <person name="Ye R."/>
            <person name="Li L."/>
            <person name="Wei W."/>
            <person name="Wang X."/>
            <person name="Wang C."/>
            <person name="Huo Q."/>
            <person name="Li W."/>
            <person name="Guo W."/>
            <person name="Chen H."/>
            <person name="Chen S."/>
            <person name="Zhou L."/>
            <person name="Zhou L."/>
            <person name="Ni X."/>
            <person name="Tian J."/>
            <person name="Zhou Y."/>
            <person name="Sheng Y."/>
            <person name="Liu T."/>
            <person name="Pan Y."/>
            <person name="Xia L."/>
            <person name="Li J."/>
            <person name="Zhao F."/>
            <person name="Cao W."/>
        </authorList>
    </citation>
    <scope>NUCLEOTIDE SEQUENCE</scope>
    <source>
        <strain evidence="1">Rmic-2018</strain>
        <tissue evidence="1">Larvae</tissue>
    </source>
</reference>
<dbReference type="SUPFAM" id="SSF52047">
    <property type="entry name" value="RNI-like"/>
    <property type="match status" value="1"/>
</dbReference>
<accession>A0A9J6EQF8</accession>
<dbReference type="InterPro" id="IPR032675">
    <property type="entry name" value="LRR_dom_sf"/>
</dbReference>
<comment type="caution">
    <text evidence="1">The sequence shown here is derived from an EMBL/GenBank/DDBJ whole genome shotgun (WGS) entry which is preliminary data.</text>
</comment>
<dbReference type="Gene3D" id="3.80.10.10">
    <property type="entry name" value="Ribonuclease Inhibitor"/>
    <property type="match status" value="1"/>
</dbReference>
<evidence type="ECO:0000313" key="2">
    <source>
        <dbReference type="Proteomes" id="UP000821866"/>
    </source>
</evidence>
<gene>
    <name evidence="1" type="ORF">HPB51_002152</name>
</gene>
<protein>
    <submittedName>
        <fullName evidence="1">Uncharacterized protein</fullName>
    </submittedName>
</protein>
<dbReference type="AlphaFoldDB" id="A0A9J6EQF8"/>
<proteinExistence type="predicted"/>
<dbReference type="Proteomes" id="UP000821866">
    <property type="component" value="Chromosome 10"/>
</dbReference>
<evidence type="ECO:0000313" key="1">
    <source>
        <dbReference type="EMBL" id="KAH8036614.1"/>
    </source>
</evidence>
<name>A0A9J6EQF8_RHIMP</name>
<sequence>MSSLEHPYQRWPAELRVSCTKNGDVRCQLLDHRVAINRALLSAGLEIMEDDRQAGGVRLAVNESLVFSDPIWTTPFFWLCRPVLKYVHDLMADHCCFTAVEMYADAPCPPRVIRALRRNRRLKRLAIYFSGDNKRCSLRNKKCPVVMFALVHSLTSLEELLFRRARGPEPLAFMIDAPLMGKMLKNLKVLDVRYVLVSPKKARAFLGALMRNHTVTDLAVNETVFSAGPKDPGRLFTLYVARRDAVLRKLTLFENDVCEDRALWTRLTKALSQATTLTELNVNVRLDLSIFAAVTAEFAEVVRRCKTLQSLQLPRPYVYRPSTIPQHRTIPWIVALWHNRSLRELYISVFGMSEAQFRSLLSVIAKGENLTKVVIQDSQWNVNLGMLCRVIRELGMCDRISFKCFEIIPWKFPELSKVPEVSCVKLEKLEVTLCAFHRSLEPLMEYANTFYRPGTWTEITIGCMMLTRPPSVLEDVLKLFAESSALTHVHIRFYDHTLKFLCRHCAELFDHVVSALAKNPRITEMELPFFPLNRTHLGTLCNAAHEHQSLTAVKFRSRYKEWMEPWVEFMDAFVRLQDAVCQNASRMSAAVKYVRGKITADGARAVEELLDHPHLLERVRDEAGVTDAKAKEMVKKAGKSVRNMDIHRFLRLTGVVSQRRASRHDPNAKEFHILDLPMDCWLHIRQFLKLKDVASS</sequence>
<reference evidence="1" key="1">
    <citation type="journal article" date="2020" name="Cell">
        <title>Large-Scale Comparative Analyses of Tick Genomes Elucidate Their Genetic Diversity and Vector Capacities.</title>
        <authorList>
            <consortium name="Tick Genome and Microbiome Consortium (TIGMIC)"/>
            <person name="Jia N."/>
            <person name="Wang J."/>
            <person name="Shi W."/>
            <person name="Du L."/>
            <person name="Sun Y."/>
            <person name="Zhan W."/>
            <person name="Jiang J.F."/>
            <person name="Wang Q."/>
            <person name="Zhang B."/>
            <person name="Ji P."/>
            <person name="Bell-Sakyi L."/>
            <person name="Cui X.M."/>
            <person name="Yuan T.T."/>
            <person name="Jiang B.G."/>
            <person name="Yang W.F."/>
            <person name="Lam T.T."/>
            <person name="Chang Q.C."/>
            <person name="Ding S.J."/>
            <person name="Wang X.J."/>
            <person name="Zhu J.G."/>
            <person name="Ruan X.D."/>
            <person name="Zhao L."/>
            <person name="Wei J.T."/>
            <person name="Ye R.Z."/>
            <person name="Que T.C."/>
            <person name="Du C.H."/>
            <person name="Zhou Y.H."/>
            <person name="Cheng J.X."/>
            <person name="Dai P.F."/>
            <person name="Guo W.B."/>
            <person name="Han X.H."/>
            <person name="Huang E.J."/>
            <person name="Li L.F."/>
            <person name="Wei W."/>
            <person name="Gao Y.C."/>
            <person name="Liu J.Z."/>
            <person name="Shao H.Z."/>
            <person name="Wang X."/>
            <person name="Wang C.C."/>
            <person name="Yang T.C."/>
            <person name="Huo Q.B."/>
            <person name="Li W."/>
            <person name="Chen H.Y."/>
            <person name="Chen S.E."/>
            <person name="Zhou L.G."/>
            <person name="Ni X.B."/>
            <person name="Tian J.H."/>
            <person name="Sheng Y."/>
            <person name="Liu T."/>
            <person name="Pan Y.S."/>
            <person name="Xia L.Y."/>
            <person name="Li J."/>
            <person name="Zhao F."/>
            <person name="Cao W.C."/>
        </authorList>
    </citation>
    <scope>NUCLEOTIDE SEQUENCE</scope>
    <source>
        <strain evidence="1">Rmic-2018</strain>
    </source>
</reference>